<evidence type="ECO:0000313" key="4">
    <source>
        <dbReference type="Proteomes" id="UP001204142"/>
    </source>
</evidence>
<dbReference type="PANTHER" id="PTHR38034:SF1">
    <property type="entry name" value="INNER MEMBRANE PROTEIN YPJD"/>
    <property type="match status" value="1"/>
</dbReference>
<keyword evidence="1" id="KW-0812">Transmembrane</keyword>
<evidence type="ECO:0000256" key="1">
    <source>
        <dbReference type="SAM" id="Phobius"/>
    </source>
</evidence>
<gene>
    <name evidence="3" type="primary">ccsA</name>
    <name evidence="3" type="ORF">NQT62_11410</name>
</gene>
<evidence type="ECO:0000313" key="3">
    <source>
        <dbReference type="EMBL" id="MCQ8897041.1"/>
    </source>
</evidence>
<dbReference type="Pfam" id="PF01578">
    <property type="entry name" value="Cytochrom_C_asm"/>
    <property type="match status" value="1"/>
</dbReference>
<keyword evidence="1" id="KW-1133">Transmembrane helix</keyword>
<reference evidence="3 4" key="1">
    <citation type="submission" date="2022-07" db="EMBL/GenBank/DDBJ databases">
        <authorList>
            <person name="Xamxidin M."/>
            <person name="Wu M."/>
        </authorList>
    </citation>
    <scope>NUCLEOTIDE SEQUENCE [LARGE SCALE GENOMIC DNA]</scope>
    <source>
        <strain evidence="3 4">NBRC 111650</strain>
    </source>
</reference>
<feature type="transmembrane region" description="Helical" evidence="1">
    <location>
        <begin position="94"/>
        <end position="116"/>
    </location>
</feature>
<feature type="transmembrane region" description="Helical" evidence="1">
    <location>
        <begin position="254"/>
        <end position="275"/>
    </location>
</feature>
<dbReference type="EMBL" id="JANIGO010000003">
    <property type="protein sequence ID" value="MCQ8897041.1"/>
    <property type="molecule type" value="Genomic_DNA"/>
</dbReference>
<dbReference type="PANTHER" id="PTHR38034">
    <property type="entry name" value="INNER MEMBRANE PROTEIN YPJD"/>
    <property type="match status" value="1"/>
</dbReference>
<feature type="transmembrane region" description="Helical" evidence="1">
    <location>
        <begin position="190"/>
        <end position="212"/>
    </location>
</feature>
<feature type="transmembrane region" description="Helical" evidence="1">
    <location>
        <begin position="128"/>
        <end position="150"/>
    </location>
</feature>
<comment type="caution">
    <text evidence="3">The sequence shown here is derived from an EMBL/GenBank/DDBJ whole genome shotgun (WGS) entry which is preliminary data.</text>
</comment>
<dbReference type="RefSeq" id="WP_256764828.1">
    <property type="nucleotide sequence ID" value="NZ_JANIGO010000003.1"/>
</dbReference>
<dbReference type="Proteomes" id="UP001204142">
    <property type="component" value="Unassembled WGS sequence"/>
</dbReference>
<dbReference type="InterPro" id="IPR002541">
    <property type="entry name" value="Cyt_c_assembly"/>
</dbReference>
<name>A0ABT1WHQ4_9BURK</name>
<evidence type="ECO:0000259" key="2">
    <source>
        <dbReference type="Pfam" id="PF01578"/>
    </source>
</evidence>
<protein>
    <submittedName>
        <fullName evidence="3">Cytochrome c biogenesis protein CcsA</fullName>
    </submittedName>
</protein>
<keyword evidence="1" id="KW-0472">Membrane</keyword>
<proteinExistence type="predicted"/>
<dbReference type="InterPro" id="IPR052372">
    <property type="entry name" value="YpjD/HemX"/>
</dbReference>
<sequence length="279" mass="30210">MNNALLYALAVPLLSASGGLAAVGVLGKQAVPVALGRFVAALALLASGLLLFKVLFQPDGMHFGFVLGLMCVTWLTALVAFVESFFNRVPVLDLLVFPLCALAFALPLVLGEDVAIRMAGDTLFQIHLLIALAAYSLLGIAAGHALVMAFQEKALHRPGMQSSGQRALREKLLDQLPPLMNMESILFRQLWAGFILLSLTLLTGFVFSESWLGTAGKLNHKTIFSVLSWLSFAVLLGGRMLLGWRGKVALRWCLGSYGVLFLAYFGTQFVLEFILKRVG</sequence>
<organism evidence="3 4">
    <name type="scientific">Limnobacter humi</name>
    <dbReference type="NCBI Taxonomy" id="1778671"/>
    <lineage>
        <taxon>Bacteria</taxon>
        <taxon>Pseudomonadati</taxon>
        <taxon>Pseudomonadota</taxon>
        <taxon>Betaproteobacteria</taxon>
        <taxon>Burkholderiales</taxon>
        <taxon>Burkholderiaceae</taxon>
        <taxon>Limnobacter</taxon>
    </lineage>
</organism>
<feature type="transmembrane region" description="Helical" evidence="1">
    <location>
        <begin position="63"/>
        <end position="82"/>
    </location>
</feature>
<accession>A0ABT1WHQ4</accession>
<keyword evidence="4" id="KW-1185">Reference proteome</keyword>
<feature type="transmembrane region" description="Helical" evidence="1">
    <location>
        <begin position="224"/>
        <end position="242"/>
    </location>
</feature>
<feature type="transmembrane region" description="Helical" evidence="1">
    <location>
        <begin position="37"/>
        <end position="56"/>
    </location>
</feature>
<feature type="domain" description="Cytochrome c assembly protein" evidence="2">
    <location>
        <begin position="38"/>
        <end position="274"/>
    </location>
</feature>